<feature type="domain" description="Formyl transferase N-terminal" evidence="11">
    <location>
        <begin position="95"/>
        <end position="200"/>
    </location>
</feature>
<dbReference type="InterPro" id="IPR005793">
    <property type="entry name" value="Formyl_trans_C"/>
</dbReference>
<sequence>MLLCGKSLVNNFFKYKRKVFSNFIVTSRRCKGTTQQPKILFFGTDNFSLPSLKKLHLNNFDVSVVTSFKSPANCVRSYAEQQKLSLYRWPISEEQCAAYELGVVVSFGHLIPLHIINALSRGIINVHASLLPRWRGAAPIMYAIMQGDAKTGITIMKIAPHQFDIGPILAQREMPIRSDIYMPELHAALSQLGSELLVDTMNNLEDRLLNAYPQNDAVATYAPKITSQITEIRWSQQTSMELFARYRALYGFKNLTTSFLGKTVQLLELKPPVPADELRLPASTIQVPGSFYFHRLRKSLLIGCAQGTQLEVLQLRVEGKKPMSAHDFNNGFLKRAQTLQFTQNKQVIC</sequence>
<dbReference type="Pfam" id="PF02911">
    <property type="entry name" value="Formyl_trans_C"/>
    <property type="match status" value="1"/>
</dbReference>
<dbReference type="RefSeq" id="XP_023169671.2">
    <property type="nucleotide sequence ID" value="XM_023313903.2"/>
</dbReference>
<evidence type="ECO:0000259" key="11">
    <source>
        <dbReference type="Pfam" id="PF00551"/>
    </source>
</evidence>
<evidence type="ECO:0000313" key="14">
    <source>
        <dbReference type="RefSeq" id="XP_023169671.2"/>
    </source>
</evidence>
<dbReference type="PANTHER" id="PTHR11138">
    <property type="entry name" value="METHIONYL-TRNA FORMYLTRANSFERASE"/>
    <property type="match status" value="1"/>
</dbReference>
<dbReference type="OrthoDB" id="10268103at2759"/>
<reference evidence="14" key="1">
    <citation type="submission" date="2025-08" db="UniProtKB">
        <authorList>
            <consortium name="RefSeq"/>
        </authorList>
    </citation>
    <scope>IDENTIFICATION</scope>
    <source>
        <strain evidence="14">15085-1641.00</strain>
        <tissue evidence="14">Whole body</tissue>
    </source>
</reference>
<keyword evidence="6" id="KW-0648">Protein biosynthesis</keyword>
<dbReference type="InterPro" id="IPR011034">
    <property type="entry name" value="Formyl_transferase-like_C_sf"/>
</dbReference>
<evidence type="ECO:0000256" key="1">
    <source>
        <dbReference type="ARBA" id="ARBA00004173"/>
    </source>
</evidence>
<evidence type="ECO:0000256" key="5">
    <source>
        <dbReference type="ARBA" id="ARBA00022679"/>
    </source>
</evidence>
<comment type="subcellular location">
    <subcellularLocation>
        <location evidence="1">Mitochondrion</location>
    </subcellularLocation>
</comment>
<evidence type="ECO:0000256" key="4">
    <source>
        <dbReference type="ARBA" id="ARBA00014185"/>
    </source>
</evidence>
<gene>
    <name evidence="14" type="primary">LOC111598589</name>
</gene>
<name>A0A6J1LPY1_DROHY</name>
<dbReference type="Pfam" id="PF00551">
    <property type="entry name" value="Formyl_trans_N"/>
    <property type="match status" value="1"/>
</dbReference>
<comment type="function">
    <text evidence="10">Methionyl-tRNA formyltransferase that formylates methionyl-tRNA in mitochondria and is crucial for translation initiation.</text>
</comment>
<dbReference type="InterPro" id="IPR041711">
    <property type="entry name" value="Met-tRNA-FMT_N"/>
</dbReference>
<dbReference type="NCBIfam" id="TIGR00460">
    <property type="entry name" value="fmt"/>
    <property type="match status" value="1"/>
</dbReference>
<dbReference type="KEGG" id="dhe:111598589"/>
<evidence type="ECO:0000256" key="9">
    <source>
        <dbReference type="ARBA" id="ARBA00052555"/>
    </source>
</evidence>
<dbReference type="InterPro" id="IPR005794">
    <property type="entry name" value="Fmt"/>
</dbReference>
<dbReference type="PANTHER" id="PTHR11138:SF5">
    <property type="entry name" value="METHIONYL-TRNA FORMYLTRANSFERASE, MITOCHONDRIAL"/>
    <property type="match status" value="1"/>
</dbReference>
<dbReference type="AlphaFoldDB" id="A0A6J1LPY1"/>
<dbReference type="EC" id="2.1.2.9" evidence="3"/>
<dbReference type="CDD" id="cd08646">
    <property type="entry name" value="FMT_core_Met-tRNA-FMT_N"/>
    <property type="match status" value="1"/>
</dbReference>
<keyword evidence="8" id="KW-0496">Mitochondrion</keyword>
<evidence type="ECO:0000256" key="8">
    <source>
        <dbReference type="ARBA" id="ARBA00023128"/>
    </source>
</evidence>
<feature type="domain" description="Formyl transferase C-terminal" evidence="12">
    <location>
        <begin position="224"/>
        <end position="332"/>
    </location>
</feature>
<evidence type="ECO:0000259" key="12">
    <source>
        <dbReference type="Pfam" id="PF02911"/>
    </source>
</evidence>
<dbReference type="GO" id="GO:0004479">
    <property type="term" value="F:methionyl-tRNA formyltransferase activity"/>
    <property type="evidence" value="ECO:0007669"/>
    <property type="project" value="UniProtKB-EC"/>
</dbReference>
<evidence type="ECO:0000256" key="7">
    <source>
        <dbReference type="ARBA" id="ARBA00022946"/>
    </source>
</evidence>
<accession>A0A6J1LPY1</accession>
<dbReference type="InterPro" id="IPR002376">
    <property type="entry name" value="Formyl_transf_N"/>
</dbReference>
<dbReference type="OMA" id="GASPIHE"/>
<dbReference type="GeneID" id="111598589"/>
<keyword evidence="7" id="KW-0809">Transit peptide</keyword>
<evidence type="ECO:0000256" key="2">
    <source>
        <dbReference type="ARBA" id="ARBA00010699"/>
    </source>
</evidence>
<dbReference type="InterPro" id="IPR044135">
    <property type="entry name" value="Met-tRNA-FMT_C"/>
</dbReference>
<dbReference type="SUPFAM" id="SSF50486">
    <property type="entry name" value="FMT C-terminal domain-like"/>
    <property type="match status" value="1"/>
</dbReference>
<evidence type="ECO:0000256" key="6">
    <source>
        <dbReference type="ARBA" id="ARBA00022917"/>
    </source>
</evidence>
<comment type="similarity">
    <text evidence="2">Belongs to the Fmt family.</text>
</comment>
<keyword evidence="5" id="KW-0808">Transferase</keyword>
<evidence type="ECO:0000256" key="10">
    <source>
        <dbReference type="ARBA" id="ARBA00057846"/>
    </source>
</evidence>
<keyword evidence="13" id="KW-1185">Reference proteome</keyword>
<organism evidence="13 14">
    <name type="scientific">Drosophila hydei</name>
    <name type="common">Fruit fly</name>
    <dbReference type="NCBI Taxonomy" id="7224"/>
    <lineage>
        <taxon>Eukaryota</taxon>
        <taxon>Metazoa</taxon>
        <taxon>Ecdysozoa</taxon>
        <taxon>Arthropoda</taxon>
        <taxon>Hexapoda</taxon>
        <taxon>Insecta</taxon>
        <taxon>Pterygota</taxon>
        <taxon>Neoptera</taxon>
        <taxon>Endopterygota</taxon>
        <taxon>Diptera</taxon>
        <taxon>Brachycera</taxon>
        <taxon>Muscomorpha</taxon>
        <taxon>Ephydroidea</taxon>
        <taxon>Drosophilidae</taxon>
        <taxon>Drosophila</taxon>
    </lineage>
</organism>
<dbReference type="GO" id="GO:0005739">
    <property type="term" value="C:mitochondrion"/>
    <property type="evidence" value="ECO:0007669"/>
    <property type="project" value="UniProtKB-SubCell"/>
</dbReference>
<dbReference type="Proteomes" id="UP000504633">
    <property type="component" value="Unplaced"/>
</dbReference>
<dbReference type="CDD" id="cd08704">
    <property type="entry name" value="Met_tRNA_FMT_C"/>
    <property type="match status" value="1"/>
</dbReference>
<evidence type="ECO:0000256" key="3">
    <source>
        <dbReference type="ARBA" id="ARBA00012261"/>
    </source>
</evidence>
<dbReference type="SUPFAM" id="SSF53328">
    <property type="entry name" value="Formyltransferase"/>
    <property type="match status" value="1"/>
</dbReference>
<dbReference type="Gene3D" id="3.40.50.12230">
    <property type="match status" value="1"/>
</dbReference>
<evidence type="ECO:0000313" key="13">
    <source>
        <dbReference type="Proteomes" id="UP000504633"/>
    </source>
</evidence>
<protein>
    <recommendedName>
        <fullName evidence="4">Methionyl-tRNA formyltransferase, mitochondrial</fullName>
        <ecNumber evidence="3">2.1.2.9</ecNumber>
    </recommendedName>
</protein>
<dbReference type="FunFam" id="3.40.50.12230:FF:000003">
    <property type="entry name" value="methionyl-tRNA formyltransferase, mitochondrial"/>
    <property type="match status" value="1"/>
</dbReference>
<comment type="catalytic activity">
    <reaction evidence="9">
        <text>L-methionyl-tRNA(fMet) + (6R)-10-formyltetrahydrofolate = N-formyl-L-methionyl-tRNA(fMet) + (6S)-5,6,7,8-tetrahydrofolate + H(+)</text>
        <dbReference type="Rhea" id="RHEA:24380"/>
        <dbReference type="Rhea" id="RHEA-COMP:9952"/>
        <dbReference type="Rhea" id="RHEA-COMP:9953"/>
        <dbReference type="ChEBI" id="CHEBI:15378"/>
        <dbReference type="ChEBI" id="CHEBI:57453"/>
        <dbReference type="ChEBI" id="CHEBI:78530"/>
        <dbReference type="ChEBI" id="CHEBI:78844"/>
        <dbReference type="ChEBI" id="CHEBI:195366"/>
        <dbReference type="EC" id="2.1.2.9"/>
    </reaction>
    <physiologicalReaction direction="left-to-right" evidence="9">
        <dbReference type="Rhea" id="RHEA:24381"/>
    </physiologicalReaction>
</comment>
<dbReference type="InterPro" id="IPR036477">
    <property type="entry name" value="Formyl_transf_N_sf"/>
</dbReference>
<proteinExistence type="inferred from homology"/>